<sequence>MARDYSQLFAICNTHGFDYKEMVYEFTEGRTDSLTKLSDGEFKELMIRLTRLNAPARQQFTPPPGDRQRKKIIAIARDMRWDARGNAIMMQRIDDFLINRSKYGKRLNDLTVDELNKVCFIFENEVKVSFLKGLNR</sequence>
<dbReference type="AlphaFoldDB" id="A0A380CRE2"/>
<proteinExistence type="predicted"/>
<evidence type="ECO:0000313" key="1">
    <source>
        <dbReference type="EMBL" id="SUJ26419.1"/>
    </source>
</evidence>
<dbReference type="Proteomes" id="UP000254893">
    <property type="component" value="Unassembled WGS sequence"/>
</dbReference>
<dbReference type="EMBL" id="UGYW01000002">
    <property type="protein sequence ID" value="SUJ26419.1"/>
    <property type="molecule type" value="Genomic_DNA"/>
</dbReference>
<gene>
    <name evidence="1" type="ORF">NCTC11388_03953</name>
</gene>
<accession>A0A380CRE2</accession>
<protein>
    <submittedName>
        <fullName evidence="1">Uncharacterized protein</fullName>
    </submittedName>
</protein>
<evidence type="ECO:0000313" key="2">
    <source>
        <dbReference type="Proteomes" id="UP000254893"/>
    </source>
</evidence>
<name>A0A380CRE2_SPHSI</name>
<reference evidence="1 2" key="1">
    <citation type="submission" date="2018-06" db="EMBL/GenBank/DDBJ databases">
        <authorList>
            <consortium name="Pathogen Informatics"/>
            <person name="Doyle S."/>
        </authorList>
    </citation>
    <scope>NUCLEOTIDE SEQUENCE [LARGE SCALE GENOMIC DNA]</scope>
    <source>
        <strain evidence="1 2">NCTC11388</strain>
    </source>
</reference>
<organism evidence="1 2">
    <name type="scientific">Sphingobacterium spiritivorum</name>
    <name type="common">Flavobacterium spiritivorum</name>
    <dbReference type="NCBI Taxonomy" id="258"/>
    <lineage>
        <taxon>Bacteria</taxon>
        <taxon>Pseudomonadati</taxon>
        <taxon>Bacteroidota</taxon>
        <taxon>Sphingobacteriia</taxon>
        <taxon>Sphingobacteriales</taxon>
        <taxon>Sphingobacteriaceae</taxon>
        <taxon>Sphingobacterium</taxon>
    </lineage>
</organism>
<dbReference type="RefSeq" id="WP_115171319.1">
    <property type="nucleotide sequence ID" value="NZ_UGYW01000002.1"/>
</dbReference>